<feature type="region of interest" description="Disordered" evidence="14">
    <location>
        <begin position="79"/>
        <end position="129"/>
    </location>
</feature>
<evidence type="ECO:0000313" key="15">
    <source>
        <dbReference type="Proteomes" id="UP000694925"/>
    </source>
</evidence>
<comment type="cofactor">
    <cofactor evidence="1">
        <name>Mg(2+)</name>
        <dbReference type="ChEBI" id="CHEBI:18420"/>
    </cofactor>
</comment>
<organism evidence="15 16">
    <name type="scientific">Ceratina calcarata</name>
    <dbReference type="NCBI Taxonomy" id="156304"/>
    <lineage>
        <taxon>Eukaryota</taxon>
        <taxon>Metazoa</taxon>
        <taxon>Ecdysozoa</taxon>
        <taxon>Arthropoda</taxon>
        <taxon>Hexapoda</taxon>
        <taxon>Insecta</taxon>
        <taxon>Pterygota</taxon>
        <taxon>Neoptera</taxon>
        <taxon>Endopterygota</taxon>
        <taxon>Hymenoptera</taxon>
        <taxon>Apocrita</taxon>
        <taxon>Aculeata</taxon>
        <taxon>Apoidea</taxon>
        <taxon>Anthophila</taxon>
        <taxon>Apidae</taxon>
        <taxon>Ceratina</taxon>
        <taxon>Zadontomerus</taxon>
    </lineage>
</organism>
<keyword evidence="5" id="KW-0479">Metal-binding</keyword>
<dbReference type="GO" id="GO:0006302">
    <property type="term" value="P:double-strand break repair"/>
    <property type="evidence" value="ECO:0007669"/>
    <property type="project" value="TreeGrafter"/>
</dbReference>
<evidence type="ECO:0000256" key="7">
    <source>
        <dbReference type="ARBA" id="ARBA00022763"/>
    </source>
</evidence>
<evidence type="ECO:0000256" key="6">
    <source>
        <dbReference type="ARBA" id="ARBA00022759"/>
    </source>
</evidence>
<evidence type="ECO:0000256" key="3">
    <source>
        <dbReference type="ARBA" id="ARBA00005313"/>
    </source>
</evidence>
<dbReference type="CDD" id="cd20083">
    <property type="entry name" value="XPF_nuclease_EME"/>
    <property type="match status" value="1"/>
</dbReference>
<dbReference type="FunFam" id="1.10.150.670:FF:000002">
    <property type="entry name" value="Crossover junction endonuclease EME1"/>
    <property type="match status" value="1"/>
</dbReference>
<evidence type="ECO:0000313" key="16">
    <source>
        <dbReference type="RefSeq" id="XP_017889721.1"/>
    </source>
</evidence>
<feature type="region of interest" description="Disordered" evidence="14">
    <location>
        <begin position="1"/>
        <end position="40"/>
    </location>
</feature>
<evidence type="ECO:0000256" key="2">
    <source>
        <dbReference type="ARBA" id="ARBA00004123"/>
    </source>
</evidence>
<feature type="compositionally biased region" description="Polar residues" evidence="14">
    <location>
        <begin position="8"/>
        <end position="19"/>
    </location>
</feature>
<evidence type="ECO:0000256" key="11">
    <source>
        <dbReference type="ARBA" id="ARBA00023204"/>
    </source>
</evidence>
<keyword evidence="15" id="KW-1185">Reference proteome</keyword>
<dbReference type="InterPro" id="IPR033310">
    <property type="entry name" value="Mms4/EME1/EME2"/>
</dbReference>
<comment type="subcellular location">
    <subcellularLocation>
        <location evidence="2">Nucleus</location>
    </subcellularLocation>
</comment>
<dbReference type="GO" id="GO:0031297">
    <property type="term" value="P:replication fork processing"/>
    <property type="evidence" value="ECO:0007669"/>
    <property type="project" value="TreeGrafter"/>
</dbReference>
<feature type="compositionally biased region" description="Basic and acidic residues" evidence="14">
    <location>
        <begin position="20"/>
        <end position="34"/>
    </location>
</feature>
<dbReference type="PANTHER" id="PTHR21077">
    <property type="entry name" value="EME1 PROTEIN"/>
    <property type="match status" value="1"/>
</dbReference>
<evidence type="ECO:0000256" key="13">
    <source>
        <dbReference type="ARBA" id="ARBA00023254"/>
    </source>
</evidence>
<keyword evidence="8" id="KW-0378">Hydrolase</keyword>
<accession>A0AAJ7JBT1</accession>
<comment type="similarity">
    <text evidence="3">Belongs to the EME1/MMS4 family.</text>
</comment>
<reference evidence="16" key="1">
    <citation type="submission" date="2025-08" db="UniProtKB">
        <authorList>
            <consortium name="RefSeq"/>
        </authorList>
    </citation>
    <scope>IDENTIFICATION</scope>
    <source>
        <tissue evidence="16">Whole body</tissue>
    </source>
</reference>
<evidence type="ECO:0000256" key="10">
    <source>
        <dbReference type="ARBA" id="ARBA00023172"/>
    </source>
</evidence>
<dbReference type="Gene3D" id="1.10.150.670">
    <property type="entry name" value="Crossover junction endonuclease EME1, DNA-binding domain"/>
    <property type="match status" value="1"/>
</dbReference>
<sequence length="467" mass="52821">MSEVVVLSDSNESVSSIELTQKRRNDNENKKSFDDSDSSEFELPEVQFDYDFDKDNVGESHNVISNINNSPVFNTCALSSRSNDKESRKQTLPNTTSDSDEENINVQKRKKPVGKRNKNQLNEEKLKKRDQLTRDRALKTIAAKRLKNLRPGECMKFVEVVLDEGIENSAAFAVIINTLMEANVQYSINTELISNSITWKRNVEHSYVNEDNQICTVSDIERVNQILLIWNWDKAVTEVEAGSFSASISSIKSLLPNSNIILVIFEIEDYFAYHKKGAGKGKAKTQAGKTGDQDFKNFPEISRRRLESCLNEVQIIAGCSSRLINSRHDLALMVYQCTKAIAETPYKLEKNKGLSNKFDWYVMGDNKNTVKVDKDGNGLKRLWQQQLRQFNLSSLEIAEAICSVYPSPANLVEAYMNCTDDEGINLLKDIPIRRAAGPLTTARRVGPELSKKIYLMFTSRDGESVLN</sequence>
<dbReference type="GO" id="GO:0046872">
    <property type="term" value="F:metal ion binding"/>
    <property type="evidence" value="ECO:0007669"/>
    <property type="project" value="UniProtKB-KW"/>
</dbReference>
<evidence type="ECO:0000256" key="8">
    <source>
        <dbReference type="ARBA" id="ARBA00022801"/>
    </source>
</evidence>
<evidence type="ECO:0000256" key="12">
    <source>
        <dbReference type="ARBA" id="ARBA00023242"/>
    </source>
</evidence>
<keyword evidence="9" id="KW-0460">Magnesium</keyword>
<dbReference type="Pfam" id="PF21292">
    <property type="entry name" value="EME1-MUS81_C"/>
    <property type="match status" value="1"/>
</dbReference>
<keyword evidence="11" id="KW-0234">DNA repair</keyword>
<keyword evidence="10" id="KW-0233">DNA recombination</keyword>
<dbReference type="KEGG" id="ccal:108630756"/>
<evidence type="ECO:0000256" key="4">
    <source>
        <dbReference type="ARBA" id="ARBA00022722"/>
    </source>
</evidence>
<dbReference type="InterPro" id="IPR047524">
    <property type="entry name" value="XPF_nuclease_EME1_plant/arthr"/>
</dbReference>
<keyword evidence="7" id="KW-0227">DNA damage</keyword>
<evidence type="ECO:0000256" key="5">
    <source>
        <dbReference type="ARBA" id="ARBA00022723"/>
    </source>
</evidence>
<keyword evidence="4" id="KW-0540">Nuclease</keyword>
<gene>
    <name evidence="16" type="primary">LOC108630756</name>
</gene>
<dbReference type="GO" id="GO:0005634">
    <property type="term" value="C:nucleus"/>
    <property type="evidence" value="ECO:0007669"/>
    <property type="project" value="UniProtKB-SubCell"/>
</dbReference>
<dbReference type="GO" id="GO:0031573">
    <property type="term" value="P:mitotic intra-S DNA damage checkpoint signaling"/>
    <property type="evidence" value="ECO:0007669"/>
    <property type="project" value="TreeGrafter"/>
</dbReference>
<evidence type="ECO:0000256" key="14">
    <source>
        <dbReference type="SAM" id="MobiDB-lite"/>
    </source>
</evidence>
<dbReference type="CTD" id="36136"/>
<dbReference type="InterPro" id="IPR042530">
    <property type="entry name" value="EME1/EME2_C"/>
</dbReference>
<proteinExistence type="inferred from homology"/>
<dbReference type="RefSeq" id="XP_017889721.1">
    <property type="nucleotide sequence ID" value="XM_018034232.2"/>
</dbReference>
<name>A0AAJ7JBT1_9HYME</name>
<keyword evidence="6 16" id="KW-0255">Endonuclease</keyword>
<dbReference type="PANTHER" id="PTHR21077:SF5">
    <property type="entry name" value="CROSSOVER JUNCTION ENDONUCLEASE MMS4"/>
    <property type="match status" value="1"/>
</dbReference>
<evidence type="ECO:0000256" key="1">
    <source>
        <dbReference type="ARBA" id="ARBA00001946"/>
    </source>
</evidence>
<dbReference type="GO" id="GO:0000712">
    <property type="term" value="P:resolution of meiotic recombination intermediates"/>
    <property type="evidence" value="ECO:0007669"/>
    <property type="project" value="TreeGrafter"/>
</dbReference>
<dbReference type="Proteomes" id="UP000694925">
    <property type="component" value="Unplaced"/>
</dbReference>
<evidence type="ECO:0000256" key="9">
    <source>
        <dbReference type="ARBA" id="ARBA00022842"/>
    </source>
</evidence>
<protein>
    <submittedName>
        <fullName evidence="16">Crossover junction endonuclease EME1 isoform X1</fullName>
    </submittedName>
</protein>
<dbReference type="AlphaFoldDB" id="A0AAJ7JBT1"/>
<dbReference type="GO" id="GO:0048476">
    <property type="term" value="C:Holliday junction resolvase complex"/>
    <property type="evidence" value="ECO:0007669"/>
    <property type="project" value="InterPro"/>
</dbReference>
<keyword evidence="12" id="KW-0539">Nucleus</keyword>
<dbReference type="Gene3D" id="3.40.50.10130">
    <property type="match status" value="1"/>
</dbReference>
<dbReference type="GeneID" id="108630756"/>
<feature type="compositionally biased region" description="Basic residues" evidence="14">
    <location>
        <begin position="107"/>
        <end position="118"/>
    </location>
</feature>
<dbReference type="GO" id="GO:0008821">
    <property type="term" value="F:crossover junction DNA endonuclease activity"/>
    <property type="evidence" value="ECO:0007669"/>
    <property type="project" value="TreeGrafter"/>
</dbReference>
<keyword evidence="13" id="KW-0469">Meiosis</keyword>